<feature type="region of interest" description="Disordered" evidence="1">
    <location>
        <begin position="156"/>
        <end position="180"/>
    </location>
</feature>
<keyword evidence="2" id="KW-1133">Transmembrane helix</keyword>
<dbReference type="EMBL" id="CP047591">
    <property type="protein sequence ID" value="QHI72357.1"/>
    <property type="molecule type" value="Genomic_DNA"/>
</dbReference>
<protein>
    <submittedName>
        <fullName evidence="3">Uncharacterized protein</fullName>
    </submittedName>
</protein>
<evidence type="ECO:0000256" key="1">
    <source>
        <dbReference type="SAM" id="MobiDB-lite"/>
    </source>
</evidence>
<keyword evidence="4" id="KW-1185">Reference proteome</keyword>
<feature type="transmembrane region" description="Helical" evidence="2">
    <location>
        <begin position="52"/>
        <end position="68"/>
    </location>
</feature>
<proteinExistence type="predicted"/>
<dbReference type="RefSeq" id="WP_162362127.1">
    <property type="nucleotide sequence ID" value="NZ_CP047591.1"/>
</dbReference>
<dbReference type="KEGG" id="amic:Ami3637_08025"/>
<accession>A0A6P1MEM4</accession>
<dbReference type="AlphaFoldDB" id="A0A6P1MEM4"/>
<evidence type="ECO:0000256" key="2">
    <source>
        <dbReference type="SAM" id="Phobius"/>
    </source>
</evidence>
<dbReference type="Proteomes" id="UP000463883">
    <property type="component" value="Chromosome"/>
</dbReference>
<organism evidence="3 4">
    <name type="scientific">Aminipila terrae</name>
    <dbReference type="NCBI Taxonomy" id="2697030"/>
    <lineage>
        <taxon>Bacteria</taxon>
        <taxon>Bacillati</taxon>
        <taxon>Bacillota</taxon>
        <taxon>Clostridia</taxon>
        <taxon>Peptostreptococcales</taxon>
        <taxon>Anaerovoracaceae</taxon>
        <taxon>Aminipila</taxon>
    </lineage>
</organism>
<sequence>MQIHSKNGPDCDRYISKWYSWTAIVVFLIIFFPVGMFLLYRRMKTVAGTGKGVVITGIIFVLSSMGMIQEEKNAGGFLMLLIPGLIMVYWGIKAIKDAKKYDQYLTLVDGGLTSLDGLASAAGRTYDQTIKDLEAMSAMGYFEDLYIDQDRRELVSTDDESECEDEDCEEEQPKKSGSSLVKCPNCGANNSVENGSTGICEYCGAVIQ</sequence>
<feature type="transmembrane region" description="Helical" evidence="2">
    <location>
        <begin position="18"/>
        <end position="40"/>
    </location>
</feature>
<evidence type="ECO:0000313" key="3">
    <source>
        <dbReference type="EMBL" id="QHI72357.1"/>
    </source>
</evidence>
<gene>
    <name evidence="3" type="ORF">Ami3637_08025</name>
</gene>
<name>A0A6P1MEM4_9FIRM</name>
<keyword evidence="2" id="KW-0472">Membrane</keyword>
<keyword evidence="2" id="KW-0812">Transmembrane</keyword>
<reference evidence="3 4" key="1">
    <citation type="submission" date="2020-01" db="EMBL/GenBank/DDBJ databases">
        <title>Genomic analysis of Aminipila sp. CBA3637.</title>
        <authorList>
            <person name="Kim Y.B."/>
            <person name="Roh S.W."/>
        </authorList>
    </citation>
    <scope>NUCLEOTIDE SEQUENCE [LARGE SCALE GENOMIC DNA]</scope>
    <source>
        <strain evidence="3 4">CBA3637</strain>
    </source>
</reference>
<feature type="compositionally biased region" description="Acidic residues" evidence="1">
    <location>
        <begin position="156"/>
        <end position="170"/>
    </location>
</feature>
<evidence type="ECO:0000313" key="4">
    <source>
        <dbReference type="Proteomes" id="UP000463883"/>
    </source>
</evidence>
<feature type="transmembrane region" description="Helical" evidence="2">
    <location>
        <begin position="74"/>
        <end position="92"/>
    </location>
</feature>